<dbReference type="AlphaFoldDB" id="A0A9N9RPR7"/>
<dbReference type="GO" id="GO:0006744">
    <property type="term" value="P:ubiquinone biosynthetic process"/>
    <property type="evidence" value="ECO:0007669"/>
    <property type="project" value="TreeGrafter"/>
</dbReference>
<dbReference type="GO" id="GO:0005739">
    <property type="term" value="C:mitochondrion"/>
    <property type="evidence" value="ECO:0007669"/>
    <property type="project" value="TreeGrafter"/>
</dbReference>
<dbReference type="EMBL" id="OU895877">
    <property type="protein sequence ID" value="CAG9801254.1"/>
    <property type="molecule type" value="Genomic_DNA"/>
</dbReference>
<evidence type="ECO:0008006" key="3">
    <source>
        <dbReference type="Google" id="ProtNLM"/>
    </source>
</evidence>
<name>A0A9N9RPR7_9DIPT</name>
<dbReference type="GO" id="GO:0008299">
    <property type="term" value="P:isoprenoid biosynthetic process"/>
    <property type="evidence" value="ECO:0007669"/>
    <property type="project" value="TreeGrafter"/>
</dbReference>
<dbReference type="PANTHER" id="PTHR12001">
    <property type="entry name" value="GERANYLGERANYL PYROPHOSPHATE SYNTHASE"/>
    <property type="match status" value="1"/>
</dbReference>
<proteinExistence type="predicted"/>
<dbReference type="PANTHER" id="PTHR12001:SF55">
    <property type="entry name" value="ALL TRANS-POLYPRENYL-DIPHOSPHATE SYNTHASE PDSS2"/>
    <property type="match status" value="1"/>
</dbReference>
<organism evidence="1 2">
    <name type="scientific">Chironomus riparius</name>
    <dbReference type="NCBI Taxonomy" id="315576"/>
    <lineage>
        <taxon>Eukaryota</taxon>
        <taxon>Metazoa</taxon>
        <taxon>Ecdysozoa</taxon>
        <taxon>Arthropoda</taxon>
        <taxon>Hexapoda</taxon>
        <taxon>Insecta</taxon>
        <taxon>Pterygota</taxon>
        <taxon>Neoptera</taxon>
        <taxon>Endopterygota</taxon>
        <taxon>Diptera</taxon>
        <taxon>Nematocera</taxon>
        <taxon>Chironomoidea</taxon>
        <taxon>Chironomidae</taxon>
        <taxon>Chironominae</taxon>
        <taxon>Chironomus</taxon>
    </lineage>
</organism>
<dbReference type="GO" id="GO:0004659">
    <property type="term" value="F:prenyltransferase activity"/>
    <property type="evidence" value="ECO:0007669"/>
    <property type="project" value="TreeGrafter"/>
</dbReference>
<reference evidence="1" key="1">
    <citation type="submission" date="2022-01" db="EMBL/GenBank/DDBJ databases">
        <authorList>
            <person name="King R."/>
        </authorList>
    </citation>
    <scope>NUCLEOTIDE SEQUENCE</scope>
</reference>
<protein>
    <recommendedName>
        <fullName evidence="3">Decaprenyl-diphosphate synthase subunit 2</fullName>
    </recommendedName>
</protein>
<accession>A0A9N9RPR7</accession>
<dbReference type="Proteomes" id="UP001153620">
    <property type="component" value="Chromosome 1"/>
</dbReference>
<sequence>MLSRLQAIKSLIATLPQSSNVRSIAASMQLHEKIMVKTETKNEWNRALSEAEKIVGYQTSYLSLRYLLSDEITNLALHMRKLVGSTHPLVSTGKSLIYGQNNMQTWGLIVLLVSKMAGCADGNFESEQDRSAGVLVTQRTLAEVVEMVRTANMIHSIGVLNLQHLQQSGNDLSFDSDLIFGNKIALLGGDILLGNASTQMAQLKNQEVVELMCTAARDISDSHFIGDRDIQNNPLPMNPIKKAEEIRNYPNVENEVQVDEIDNKKPFSMNAIMGGPESEWTIRHTLSNGTLLGKSCQSALMLAKQSPELQRQAYFFGKHLALAWQASMDLEPYKQELPLGHKLSLVSAPILFHLEYDNSLYDEIKKGAESIDDVNYYKLHREVSNGPGIERTKELQSKHTLAAMTELYKFPKSDAREALEKIILAMQED</sequence>
<evidence type="ECO:0000313" key="2">
    <source>
        <dbReference type="Proteomes" id="UP001153620"/>
    </source>
</evidence>
<dbReference type="Gene3D" id="1.10.600.10">
    <property type="entry name" value="Farnesyl Diphosphate Synthase"/>
    <property type="match status" value="1"/>
</dbReference>
<dbReference type="GO" id="GO:1990234">
    <property type="term" value="C:transferase complex"/>
    <property type="evidence" value="ECO:0007669"/>
    <property type="project" value="TreeGrafter"/>
</dbReference>
<gene>
    <name evidence="1" type="ORF">CHIRRI_LOCUS4185</name>
</gene>
<evidence type="ECO:0000313" key="1">
    <source>
        <dbReference type="EMBL" id="CAG9801254.1"/>
    </source>
</evidence>
<dbReference type="OrthoDB" id="9983019at2759"/>
<dbReference type="SUPFAM" id="SSF48576">
    <property type="entry name" value="Terpenoid synthases"/>
    <property type="match status" value="1"/>
</dbReference>
<reference evidence="1" key="2">
    <citation type="submission" date="2022-10" db="EMBL/GenBank/DDBJ databases">
        <authorList>
            <consortium name="ENA_rothamsted_submissions"/>
            <consortium name="culmorum"/>
            <person name="King R."/>
        </authorList>
    </citation>
    <scope>NUCLEOTIDE SEQUENCE</scope>
</reference>
<keyword evidence="2" id="KW-1185">Reference proteome</keyword>
<dbReference type="InterPro" id="IPR008949">
    <property type="entry name" value="Isoprenoid_synthase_dom_sf"/>
</dbReference>